<dbReference type="Proteomes" id="UP000887563">
    <property type="component" value="Unplaced"/>
</dbReference>
<organism evidence="2 3">
    <name type="scientific">Meloidogyne incognita</name>
    <name type="common">Southern root-knot nematode worm</name>
    <name type="synonym">Oxyuris incognita</name>
    <dbReference type="NCBI Taxonomy" id="6306"/>
    <lineage>
        <taxon>Eukaryota</taxon>
        <taxon>Metazoa</taxon>
        <taxon>Ecdysozoa</taxon>
        <taxon>Nematoda</taxon>
        <taxon>Chromadorea</taxon>
        <taxon>Rhabditida</taxon>
        <taxon>Tylenchina</taxon>
        <taxon>Tylenchomorpha</taxon>
        <taxon>Tylenchoidea</taxon>
        <taxon>Meloidogynidae</taxon>
        <taxon>Meloidogyninae</taxon>
        <taxon>Meloidogyne</taxon>
        <taxon>Meloidogyne incognita group</taxon>
    </lineage>
</organism>
<dbReference type="AlphaFoldDB" id="A0A914N490"/>
<evidence type="ECO:0000259" key="1">
    <source>
        <dbReference type="SMART" id="SM00198"/>
    </source>
</evidence>
<accession>A0A914N490</accession>
<reference evidence="3" key="1">
    <citation type="submission" date="2022-11" db="UniProtKB">
        <authorList>
            <consortium name="WormBaseParasite"/>
        </authorList>
    </citation>
    <scope>IDENTIFICATION</scope>
</reference>
<evidence type="ECO:0000313" key="3">
    <source>
        <dbReference type="WBParaSite" id="Minc3s03879g35052"/>
    </source>
</evidence>
<proteinExistence type="predicted"/>
<feature type="domain" description="SCP" evidence="1">
    <location>
        <begin position="26"/>
        <end position="168"/>
    </location>
</feature>
<dbReference type="WBParaSite" id="Minc3s03879g35052">
    <property type="protein sequence ID" value="Minc3s03879g35052"/>
    <property type="gene ID" value="Minc3s03879g35052"/>
</dbReference>
<keyword evidence="2" id="KW-1185">Reference proteome</keyword>
<dbReference type="SMART" id="SM00198">
    <property type="entry name" value="SCP"/>
    <property type="match status" value="1"/>
</dbReference>
<name>A0A914N490_MELIC</name>
<dbReference type="InterPro" id="IPR014044">
    <property type="entry name" value="CAP_dom"/>
</dbReference>
<dbReference type="CDD" id="cd05380">
    <property type="entry name" value="CAP_euk"/>
    <property type="match status" value="1"/>
</dbReference>
<dbReference type="InterPro" id="IPR035940">
    <property type="entry name" value="CAP_sf"/>
</dbReference>
<dbReference type="PANTHER" id="PTHR10334">
    <property type="entry name" value="CYSTEINE-RICH SECRETORY PROTEIN-RELATED"/>
    <property type="match status" value="1"/>
</dbReference>
<dbReference type="Pfam" id="PF00188">
    <property type="entry name" value="CAP"/>
    <property type="match status" value="1"/>
</dbReference>
<dbReference type="InterPro" id="IPR001283">
    <property type="entry name" value="CRISP-related"/>
</dbReference>
<evidence type="ECO:0000313" key="2">
    <source>
        <dbReference type="Proteomes" id="UP000887563"/>
    </source>
</evidence>
<protein>
    <submittedName>
        <fullName evidence="3">SCP domain-containing protein</fullName>
    </submittedName>
</protein>
<dbReference type="Gene3D" id="3.40.33.10">
    <property type="entry name" value="CAP"/>
    <property type="match status" value="1"/>
</dbReference>
<dbReference type="SUPFAM" id="SSF55797">
    <property type="entry name" value="PR-1-like"/>
    <property type="match status" value="1"/>
</dbReference>
<sequence>MLEPSRSISIQFSAKKILGVSSFGKGERDSITKLINNQRSALANGKMSNLPPASDMNRLTYSTLFEGMAQSLARDCSMSNMGGGVSHYSTDKIIQTNDVLFQEAINAWASESKDVDSSNLKPNENAKNFAQAFYSKNTQFGCGKAPCSGKTFLVCMFTPYGPAQTMNGPLYKQGETCGNCANNKCDKGSGLCIPKVIKLIID</sequence>